<sequence>MHSGQYFTEFRRAQHVSEPFALPEWWRRFRAMDWGYNDPCCVLWHAVDGDGNIYTYRELYVRFTLASQVAELIAGLSSAEHISYITASPDIWQQRGGGDSIAELFMARGLPIERADNARMLGWNRVREHLAAGTWKAFDTCKNLVRTLPLLTFDARNTEDVSGTCEDHAAESLRYALMSRPAPARMPAVKAVKPFDPLADNAPAPKLFLSS</sequence>
<gene>
    <name evidence="1" type="ORF">SDC9_123821</name>
</gene>
<reference evidence="1" key="1">
    <citation type="submission" date="2019-08" db="EMBL/GenBank/DDBJ databases">
        <authorList>
            <person name="Kucharzyk K."/>
            <person name="Murdoch R.W."/>
            <person name="Higgins S."/>
            <person name="Loffler F."/>
        </authorList>
    </citation>
    <scope>NUCLEOTIDE SEQUENCE</scope>
</reference>
<dbReference type="EMBL" id="VSSQ01027526">
    <property type="protein sequence ID" value="MPM76822.1"/>
    <property type="molecule type" value="Genomic_DNA"/>
</dbReference>
<dbReference type="Gene3D" id="3.30.420.280">
    <property type="match status" value="1"/>
</dbReference>
<proteinExistence type="predicted"/>
<accession>A0A645CJ78</accession>
<protein>
    <recommendedName>
        <fullName evidence="2">Terminase large subunit gp17-like C-terminal domain-containing protein</fullName>
    </recommendedName>
</protein>
<evidence type="ECO:0000313" key="1">
    <source>
        <dbReference type="EMBL" id="MPM76822.1"/>
    </source>
</evidence>
<name>A0A645CJ78_9ZZZZ</name>
<comment type="caution">
    <text evidence="1">The sequence shown here is derived from an EMBL/GenBank/DDBJ whole genome shotgun (WGS) entry which is preliminary data.</text>
</comment>
<evidence type="ECO:0008006" key="2">
    <source>
        <dbReference type="Google" id="ProtNLM"/>
    </source>
</evidence>
<dbReference type="AlphaFoldDB" id="A0A645CJ78"/>
<organism evidence="1">
    <name type="scientific">bioreactor metagenome</name>
    <dbReference type="NCBI Taxonomy" id="1076179"/>
    <lineage>
        <taxon>unclassified sequences</taxon>
        <taxon>metagenomes</taxon>
        <taxon>ecological metagenomes</taxon>
    </lineage>
</organism>